<protein>
    <submittedName>
        <fullName evidence="2">DUF1446 domain-containing protein</fullName>
    </submittedName>
</protein>
<reference evidence="3" key="1">
    <citation type="journal article" date="2021" name="Syst. Appl. Microbiol.">
        <title>Roseomonas hellenica sp. nov., isolated from roots of wild-growing Alkanna tinctoria.</title>
        <authorList>
            <person name="Rat A."/>
            <person name="Naranjo H.D."/>
            <person name="Lebbe L."/>
            <person name="Cnockaert M."/>
            <person name="Krigas N."/>
            <person name="Grigoriadou K."/>
            <person name="Maloupa E."/>
            <person name="Willems A."/>
        </authorList>
    </citation>
    <scope>NUCLEOTIDE SEQUENCE [LARGE SCALE GENOMIC DNA]</scope>
    <source>
        <strain evidence="3">LMG 31159</strain>
    </source>
</reference>
<keyword evidence="3" id="KW-1185">Reference proteome</keyword>
<comment type="caution">
    <text evidence="2">The sequence shown here is derived from an EMBL/GenBank/DDBJ whole genome shotgun (WGS) entry which is preliminary data.</text>
</comment>
<organism evidence="2 3">
    <name type="scientific">Neoroseomonas terrae</name>
    <dbReference type="NCBI Taxonomy" id="424799"/>
    <lineage>
        <taxon>Bacteria</taxon>
        <taxon>Pseudomonadati</taxon>
        <taxon>Pseudomonadota</taxon>
        <taxon>Alphaproteobacteria</taxon>
        <taxon>Acetobacterales</taxon>
        <taxon>Acetobacteraceae</taxon>
        <taxon>Neoroseomonas</taxon>
    </lineage>
</organism>
<feature type="domain" description="Acyclic terpene utilisation N-terminal" evidence="1">
    <location>
        <begin position="107"/>
        <end position="227"/>
    </location>
</feature>
<evidence type="ECO:0000313" key="3">
    <source>
        <dbReference type="Proteomes" id="UP000698752"/>
    </source>
</evidence>
<name>A0ABS5EGL9_9PROT</name>
<sequence>MNVVAPLRDRAIRPGRDALRVLAASGQLGNGIAVTAFRAGLARQPHVIGCDMGSVDPGPAYLGSGRMATSEAVTRRDLRLVIHGARDVGVPLIIGSAGTAGAAPHVALVLDMIGAIAREDSLPLRVAVIHADTDRAWLKQQVAAGRVQSLGRAMPALTAAEVDASAHIVGQMGTEAFLRALALEPDIVLAGRACDTAIFAAVPVMLGYPEGLATHMAKIIECSSLCCTPGGPDAMLGTLHADAFEIESMNPIRAATPVTVAAHGLYEQSNPHEVREPHGTLHLTDARFEALDHRRVRVSGARWADAAQPSIKLEGSSWCGERAVTIAATCDPGVIAHRDAIAEGVRGAVADILPDASYDLRVRVYGAGATNLYPGARTGITDAGEAFLLIECIAPTADLAKAVVGLAKQKMLHFGFPGRLSTGGNLAFPFTPPELSAGAAYRFSVYHVAECDDLAAAFPVELVRLGP</sequence>
<evidence type="ECO:0000259" key="1">
    <source>
        <dbReference type="Pfam" id="PF07287"/>
    </source>
</evidence>
<evidence type="ECO:0000313" key="2">
    <source>
        <dbReference type="EMBL" id="MBR0650147.1"/>
    </source>
</evidence>
<dbReference type="Proteomes" id="UP000698752">
    <property type="component" value="Unassembled WGS sequence"/>
</dbReference>
<gene>
    <name evidence="2" type="ORF">GXW78_10775</name>
</gene>
<dbReference type="EMBL" id="JAAEDI010000010">
    <property type="protein sequence ID" value="MBR0650147.1"/>
    <property type="molecule type" value="Genomic_DNA"/>
</dbReference>
<accession>A0ABS5EGL9</accession>
<proteinExistence type="predicted"/>
<dbReference type="InterPro" id="IPR010839">
    <property type="entry name" value="AtuA_N"/>
</dbReference>
<feature type="domain" description="Acyclic terpene utilisation N-terminal" evidence="1">
    <location>
        <begin position="256"/>
        <end position="403"/>
    </location>
</feature>
<dbReference type="Pfam" id="PF07287">
    <property type="entry name" value="AtuA"/>
    <property type="match status" value="2"/>
</dbReference>